<protein>
    <submittedName>
        <fullName evidence="4">Helix-turn-helix domain-containing protein</fullName>
    </submittedName>
</protein>
<keyword evidence="1" id="KW-0805">Transcription regulation</keyword>
<name>A0AB73HCK2_PEDPE</name>
<dbReference type="RefSeq" id="WP_195749196.1">
    <property type="nucleotide sequence ID" value="NZ_JADOFP010000001.1"/>
</dbReference>
<gene>
    <name evidence="4" type="ORF">ITQ90_01455</name>
</gene>
<sequence>MELTKIKHGIMILELLLQTEDYVDIAHIINTLRISRRTFFYTLKKLNIYLEDHDMDPVQNVKGVGYYLPKISKEKLHNYLKKQNDASNFFSQQDRHILLALSLINHDRVSLELHKRHFSISHHTAVSDLQSVKKTIQKYQLQLRKTSTGTVLIGNEFNQRIWFLTALGDHSSLINGNIAINPSDTLKINKFLHILEKSTGNYFSDDTFTSLMTFFLGIFQG</sequence>
<evidence type="ECO:0000313" key="4">
    <source>
        <dbReference type="EMBL" id="MBF7114205.1"/>
    </source>
</evidence>
<evidence type="ECO:0000256" key="2">
    <source>
        <dbReference type="ARBA" id="ARBA00023163"/>
    </source>
</evidence>
<dbReference type="Proteomes" id="UP001194632">
    <property type="component" value="Unassembled WGS sequence"/>
</dbReference>
<feature type="domain" description="Mga helix-turn-helix" evidence="3">
    <location>
        <begin position="84"/>
        <end position="164"/>
    </location>
</feature>
<evidence type="ECO:0000259" key="3">
    <source>
        <dbReference type="Pfam" id="PF05043"/>
    </source>
</evidence>
<dbReference type="Pfam" id="PF05043">
    <property type="entry name" value="Mga"/>
    <property type="match status" value="1"/>
</dbReference>
<dbReference type="InterPro" id="IPR050661">
    <property type="entry name" value="BglG_antiterminators"/>
</dbReference>
<reference evidence="4" key="1">
    <citation type="submission" date="2020-11" db="EMBL/GenBank/DDBJ databases">
        <title>Antibiotic susceptibility profiles of Pediococcus pentosaceus from various origins and their implications for the safety assessment of strains with food-technology applications.</title>
        <authorList>
            <person name="Shani N."/>
            <person name="Oberhaensli S."/>
            <person name="Arias E."/>
        </authorList>
    </citation>
    <scope>NUCLEOTIDE SEQUENCE</scope>
    <source>
        <strain evidence="4">FAM 24207</strain>
    </source>
</reference>
<evidence type="ECO:0000256" key="1">
    <source>
        <dbReference type="ARBA" id="ARBA00023015"/>
    </source>
</evidence>
<dbReference type="EMBL" id="JADOFP010000001">
    <property type="protein sequence ID" value="MBF7114205.1"/>
    <property type="molecule type" value="Genomic_DNA"/>
</dbReference>
<comment type="caution">
    <text evidence="4">The sequence shown here is derived from an EMBL/GenBank/DDBJ whole genome shotgun (WGS) entry which is preliminary data.</text>
</comment>
<evidence type="ECO:0000313" key="5">
    <source>
        <dbReference type="Proteomes" id="UP001194632"/>
    </source>
</evidence>
<proteinExistence type="predicted"/>
<accession>A0AB73HCK2</accession>
<dbReference type="PANTHER" id="PTHR30185:SF18">
    <property type="entry name" value="TRANSCRIPTIONAL REGULATOR MTLR"/>
    <property type="match status" value="1"/>
</dbReference>
<organism evidence="4 5">
    <name type="scientific">Pediococcus pentosaceus</name>
    <dbReference type="NCBI Taxonomy" id="1255"/>
    <lineage>
        <taxon>Bacteria</taxon>
        <taxon>Bacillati</taxon>
        <taxon>Bacillota</taxon>
        <taxon>Bacilli</taxon>
        <taxon>Lactobacillales</taxon>
        <taxon>Lactobacillaceae</taxon>
        <taxon>Pediococcus</taxon>
    </lineage>
</organism>
<dbReference type="AlphaFoldDB" id="A0AB73HCK2"/>
<keyword evidence="2" id="KW-0804">Transcription</keyword>
<dbReference type="PANTHER" id="PTHR30185">
    <property type="entry name" value="CRYPTIC BETA-GLUCOSIDE BGL OPERON ANTITERMINATOR"/>
    <property type="match status" value="1"/>
</dbReference>
<dbReference type="InterPro" id="IPR007737">
    <property type="entry name" value="Mga_HTH"/>
</dbReference>